<proteinExistence type="predicted"/>
<keyword evidence="2" id="KW-1133">Transmembrane helix</keyword>
<reference evidence="3" key="1">
    <citation type="submission" date="2024-06" db="EMBL/GenBank/DDBJ databases">
        <title>Complete genome sequence of the cellulolytic actinobacterium, Cellulosimicrobium ES-005.</title>
        <authorList>
            <person name="Matthews C.T."/>
            <person name="Underwood K.D."/>
            <person name="Ghanchi K.M."/>
            <person name="Fields S.D."/>
            <person name="Gardner S.G."/>
        </authorList>
    </citation>
    <scope>NUCLEOTIDE SEQUENCE</scope>
    <source>
        <strain evidence="3">ES-005</strain>
    </source>
</reference>
<evidence type="ECO:0000313" key="3">
    <source>
        <dbReference type="EMBL" id="XCH30398.1"/>
    </source>
</evidence>
<keyword evidence="2" id="KW-0812">Transmembrane</keyword>
<dbReference type="EMBL" id="CP159290">
    <property type="protein sequence ID" value="XCH30398.1"/>
    <property type="molecule type" value="Genomic_DNA"/>
</dbReference>
<evidence type="ECO:0000256" key="1">
    <source>
        <dbReference type="SAM" id="MobiDB-lite"/>
    </source>
</evidence>
<organism evidence="3">
    <name type="scientific">Cellulosimicrobium sp. ES-005</name>
    <dbReference type="NCBI Taxonomy" id="3163031"/>
    <lineage>
        <taxon>Bacteria</taxon>
        <taxon>Bacillati</taxon>
        <taxon>Actinomycetota</taxon>
        <taxon>Actinomycetes</taxon>
        <taxon>Micrococcales</taxon>
        <taxon>Promicromonosporaceae</taxon>
        <taxon>Cellulosimicrobium</taxon>
    </lineage>
</organism>
<accession>A0AAU8G2N5</accession>
<feature type="transmembrane region" description="Helical" evidence="2">
    <location>
        <begin position="63"/>
        <end position="84"/>
    </location>
</feature>
<feature type="compositionally biased region" description="Low complexity" evidence="1">
    <location>
        <begin position="23"/>
        <end position="35"/>
    </location>
</feature>
<dbReference type="RefSeq" id="WP_353708329.1">
    <property type="nucleotide sequence ID" value="NZ_CP159290.1"/>
</dbReference>
<sequence>MTTPTPARDAASPEQLPEPSPRQPSARAAARGLRFTARRGARRREADPAQRPAVPPVERANGWLVAVAVLGAAVLFSVLAMNAFMGG</sequence>
<feature type="region of interest" description="Disordered" evidence="1">
    <location>
        <begin position="1"/>
        <end position="55"/>
    </location>
</feature>
<gene>
    <name evidence="3" type="ORF">ABRQ22_01495</name>
</gene>
<protein>
    <submittedName>
        <fullName evidence="3">Uncharacterized protein</fullName>
    </submittedName>
</protein>
<keyword evidence="2" id="KW-0472">Membrane</keyword>
<dbReference type="AlphaFoldDB" id="A0AAU8G2N5"/>
<name>A0AAU8G2N5_9MICO</name>
<evidence type="ECO:0000256" key="2">
    <source>
        <dbReference type="SAM" id="Phobius"/>
    </source>
</evidence>